<feature type="compositionally biased region" description="Acidic residues" evidence="1">
    <location>
        <begin position="176"/>
        <end position="187"/>
    </location>
</feature>
<dbReference type="CDD" id="cd22054">
    <property type="entry name" value="NAC_NACA"/>
    <property type="match status" value="1"/>
</dbReference>
<gene>
    <name evidence="3" type="ORF">PAUS00366_LOCUS17781</name>
</gene>
<reference evidence="3" key="1">
    <citation type="submission" date="2021-01" db="EMBL/GenBank/DDBJ databases">
        <authorList>
            <person name="Corre E."/>
            <person name="Pelletier E."/>
            <person name="Niang G."/>
            <person name="Scheremetjew M."/>
            <person name="Finn R."/>
            <person name="Kale V."/>
            <person name="Holt S."/>
            <person name="Cochrane G."/>
            <person name="Meng A."/>
            <person name="Brown T."/>
            <person name="Cohen L."/>
        </authorList>
    </citation>
    <scope>NUCLEOTIDE SEQUENCE</scope>
    <source>
        <strain evidence="3">10249 10 AB</strain>
    </source>
</reference>
<evidence type="ECO:0000313" key="3">
    <source>
        <dbReference type="EMBL" id="CAE0725024.1"/>
    </source>
</evidence>
<dbReference type="Gene3D" id="2.20.70.30">
    <property type="entry name" value="Nascent polypeptide-associated complex domain"/>
    <property type="match status" value="1"/>
</dbReference>
<dbReference type="Gene3D" id="1.10.8.10">
    <property type="entry name" value="DNA helicase RuvA subunit, C-terminal domain"/>
    <property type="match status" value="1"/>
</dbReference>
<dbReference type="FunFam" id="2.20.70.30:FF:000002">
    <property type="entry name" value="Nascent polypeptide-associated complex (NAC), alpha subunit"/>
    <property type="match status" value="1"/>
</dbReference>
<dbReference type="Pfam" id="PF19026">
    <property type="entry name" value="UBA_HYPK"/>
    <property type="match status" value="1"/>
</dbReference>
<dbReference type="InterPro" id="IPR016641">
    <property type="entry name" value="EGD2/NACA0like"/>
</dbReference>
<dbReference type="InterPro" id="IPR044034">
    <property type="entry name" value="NAC-like_UBA"/>
</dbReference>
<feature type="domain" description="NAC-A/B" evidence="2">
    <location>
        <begin position="67"/>
        <end position="133"/>
    </location>
</feature>
<dbReference type="SMART" id="SM01407">
    <property type="entry name" value="NAC"/>
    <property type="match status" value="1"/>
</dbReference>
<feature type="compositionally biased region" description="Low complexity" evidence="1">
    <location>
        <begin position="151"/>
        <end position="175"/>
    </location>
</feature>
<dbReference type="Pfam" id="PF01849">
    <property type="entry name" value="NAC"/>
    <property type="match status" value="1"/>
</dbReference>
<protein>
    <recommendedName>
        <fullName evidence="2">NAC-A/B domain-containing protein</fullName>
    </recommendedName>
</protein>
<dbReference type="PROSITE" id="PS51151">
    <property type="entry name" value="NAC_AB"/>
    <property type="match status" value="1"/>
</dbReference>
<proteinExistence type="predicted"/>
<dbReference type="PANTHER" id="PTHR21713">
    <property type="entry name" value="NASCENT POLYPEPTIDE ASSOCIATED COMPLEX ALPHA SUBUNIT-RELATED"/>
    <property type="match status" value="1"/>
</dbReference>
<sequence>MNCVNHTTTTQLLHAAPQPSQIEEIDETADDVPDLEEIEDFPDLQVGDAPDASAAVSAATMPAPIQNRNEKKARRAMLKLGMKQVPGILRVTVKKSKNVLFAINKPDVYKSNVGADTYVIFGEAKSEDSGATARQQAAINQLNNKAAAQQDAASASAATPAMPDMEEAAAASDDAAGAEEEVVDETGLESKDIELVMSQAGCNRAKAVKALKDNDGDLVNSIMSLTK</sequence>
<organism evidence="3">
    <name type="scientific">Pseudo-nitzschia australis</name>
    <dbReference type="NCBI Taxonomy" id="44445"/>
    <lineage>
        <taxon>Eukaryota</taxon>
        <taxon>Sar</taxon>
        <taxon>Stramenopiles</taxon>
        <taxon>Ochrophyta</taxon>
        <taxon>Bacillariophyta</taxon>
        <taxon>Bacillariophyceae</taxon>
        <taxon>Bacillariophycidae</taxon>
        <taxon>Bacillariales</taxon>
        <taxon>Bacillariaceae</taxon>
        <taxon>Pseudo-nitzschia</taxon>
    </lineage>
</organism>
<evidence type="ECO:0000259" key="2">
    <source>
        <dbReference type="PROSITE" id="PS51151"/>
    </source>
</evidence>
<name>A0A7S4AS26_9STRA</name>
<dbReference type="EMBL" id="HBIX01025945">
    <property type="protein sequence ID" value="CAE0725024.1"/>
    <property type="molecule type" value="Transcribed_RNA"/>
</dbReference>
<dbReference type="CDD" id="cd14358">
    <property type="entry name" value="UBA_NAC_euk"/>
    <property type="match status" value="1"/>
</dbReference>
<dbReference type="InterPro" id="IPR038187">
    <property type="entry name" value="NAC_A/B_dom_sf"/>
</dbReference>
<accession>A0A7S4AS26</accession>
<feature type="region of interest" description="Disordered" evidence="1">
    <location>
        <begin position="151"/>
        <end position="190"/>
    </location>
</feature>
<dbReference type="GO" id="GO:0005854">
    <property type="term" value="C:nascent polypeptide-associated complex"/>
    <property type="evidence" value="ECO:0007669"/>
    <property type="project" value="InterPro"/>
</dbReference>
<dbReference type="AlphaFoldDB" id="A0A7S4AS26"/>
<dbReference type="InterPro" id="IPR002715">
    <property type="entry name" value="Nas_poly-pep-assoc_cplx_dom"/>
</dbReference>
<evidence type="ECO:0000256" key="1">
    <source>
        <dbReference type="SAM" id="MobiDB-lite"/>
    </source>
</evidence>